<dbReference type="Pfam" id="PF01094">
    <property type="entry name" value="ANF_receptor"/>
    <property type="match status" value="2"/>
</dbReference>
<evidence type="ECO:0000256" key="3">
    <source>
        <dbReference type="ARBA" id="ARBA00022475"/>
    </source>
</evidence>
<keyword evidence="11" id="KW-0807">Transducer</keyword>
<dbReference type="GO" id="GO:0005886">
    <property type="term" value="C:plasma membrane"/>
    <property type="evidence" value="ECO:0007669"/>
    <property type="project" value="UniProtKB-SubCell"/>
</dbReference>
<dbReference type="FunFam" id="3.40.50.2300:FF:000016">
    <property type="entry name" value="Taste 1 receptor member 2"/>
    <property type="match status" value="1"/>
</dbReference>
<feature type="transmembrane region" description="Helical" evidence="12">
    <location>
        <begin position="618"/>
        <end position="641"/>
    </location>
</feature>
<feature type="transmembrane region" description="Helical" evidence="12">
    <location>
        <begin position="728"/>
        <end position="751"/>
    </location>
</feature>
<evidence type="ECO:0000256" key="4">
    <source>
        <dbReference type="ARBA" id="ARBA00022692"/>
    </source>
</evidence>
<dbReference type="PROSITE" id="PS00981">
    <property type="entry name" value="G_PROTEIN_RECEP_F3_3"/>
    <property type="match status" value="1"/>
</dbReference>
<proteinExistence type="inferred from homology"/>
<dbReference type="InterPro" id="IPR001828">
    <property type="entry name" value="ANF_lig-bd_rcpt"/>
</dbReference>
<name>A0A8C1VQ48_CYPCA</name>
<evidence type="ECO:0000256" key="7">
    <source>
        <dbReference type="ARBA" id="ARBA00023040"/>
    </source>
</evidence>
<dbReference type="InterPro" id="IPR000337">
    <property type="entry name" value="GPCR_3"/>
</dbReference>
<dbReference type="PROSITE" id="PS50259">
    <property type="entry name" value="G_PROTEIN_RECEP_F3_4"/>
    <property type="match status" value="1"/>
</dbReference>
<dbReference type="PRINTS" id="PR00248">
    <property type="entry name" value="GPCRMGR"/>
</dbReference>
<keyword evidence="3" id="KW-1003">Cell membrane</keyword>
<feature type="transmembrane region" description="Helical" evidence="12">
    <location>
        <begin position="503"/>
        <end position="529"/>
    </location>
</feature>
<dbReference type="PANTHER" id="PTHR24061:SF538">
    <property type="entry name" value="OLFACTORY RECEPTOR C FAMILY, H1"/>
    <property type="match status" value="1"/>
</dbReference>
<evidence type="ECO:0000313" key="16">
    <source>
        <dbReference type="Proteomes" id="UP000694700"/>
    </source>
</evidence>
<evidence type="ECO:0000256" key="1">
    <source>
        <dbReference type="ARBA" id="ARBA00004651"/>
    </source>
</evidence>
<feature type="transmembrane region" description="Helical" evidence="12">
    <location>
        <begin position="661"/>
        <end position="684"/>
    </location>
</feature>
<evidence type="ECO:0000256" key="11">
    <source>
        <dbReference type="ARBA" id="ARBA00023224"/>
    </source>
</evidence>
<dbReference type="PRINTS" id="PR01535">
    <property type="entry name" value="VOMERONASL2R"/>
</dbReference>
<dbReference type="Gene3D" id="2.10.50.30">
    <property type="entry name" value="GPCR, family 3, nine cysteines domain"/>
    <property type="match status" value="1"/>
</dbReference>
<feature type="domain" description="G-protein coupled receptors family 3 profile" evidence="14">
    <location>
        <begin position="503"/>
        <end position="755"/>
    </location>
</feature>
<comment type="subcellular location">
    <subcellularLocation>
        <location evidence="1">Cell membrane</location>
        <topology evidence="1">Multi-pass membrane protein</topology>
    </subcellularLocation>
</comment>
<reference evidence="15" key="1">
    <citation type="submission" date="2025-08" db="UniProtKB">
        <authorList>
            <consortium name="Ensembl"/>
        </authorList>
    </citation>
    <scope>IDENTIFICATION</scope>
</reference>
<dbReference type="Gene3D" id="3.40.50.2300">
    <property type="match status" value="5"/>
</dbReference>
<dbReference type="InterPro" id="IPR011500">
    <property type="entry name" value="GPCR_3_9-Cys_dom"/>
</dbReference>
<keyword evidence="6 12" id="KW-1133">Transmembrane helix</keyword>
<feature type="transmembrane region" description="Helical" evidence="12">
    <location>
        <begin position="541"/>
        <end position="561"/>
    </location>
</feature>
<dbReference type="SUPFAM" id="SSF53822">
    <property type="entry name" value="Periplasmic binding protein-like I"/>
    <property type="match status" value="1"/>
</dbReference>
<dbReference type="InterPro" id="IPR004073">
    <property type="entry name" value="GPCR_3_vmron_rcpt_2"/>
</dbReference>
<comment type="similarity">
    <text evidence="2">Belongs to the G-protein coupled receptor 3 family.</text>
</comment>
<dbReference type="InterPro" id="IPR017978">
    <property type="entry name" value="GPCR_3_C"/>
</dbReference>
<feature type="signal peptide" evidence="13">
    <location>
        <begin position="1"/>
        <end position="18"/>
    </location>
</feature>
<keyword evidence="9" id="KW-0675">Receptor</keyword>
<dbReference type="Pfam" id="PF00003">
    <property type="entry name" value="7tm_3"/>
    <property type="match status" value="1"/>
</dbReference>
<dbReference type="InterPro" id="IPR000068">
    <property type="entry name" value="GPCR_3_Ca_sens_rcpt-rel"/>
</dbReference>
<evidence type="ECO:0000259" key="14">
    <source>
        <dbReference type="PROSITE" id="PS50259"/>
    </source>
</evidence>
<accession>A0A8C1VQ48</accession>
<sequence length="760" mass="84065">SVMLIFGFLLLCSIKTKGETKVNCSMIGKPEYPLLSKDGDIIIGGAFSIHSKINLEMPSFTEKPHRLILNLREFRFAQTMIFAIEEINSKASLLPNISIGYQIFDSCGSTLASMRSSMALMNGQELTAEHICSGKTAVKAIIGESETIPSDFYQSRALAQLVKHFGWTWVGAVRSDNDYGNNGMATFVEVAEREGVCIEYSEAISRTNSKEKIAKVVEVIKKGTAKVLVAFLAQGEMDVLLEEIIGQNVTGLQWVGSESWITARYLATKFVSKVLGGAVGFTISKSKIPGLREFLLKVNPSQNPSNALLREFWEMAFGCHLFPTISSKTEHEKFCNGSENLTNVSNEFTDVSELRFNNVKHLTASGETIYFDQNGDPTARYELVNWQKNGAGETTFITVGHYDASLPSEQQFVMNSINIVWAGDSHTKPSSVCSESCQPGFRQAVIKGRPVCCFECLRCPSGEISTTTDSAECIKCPLEHWSNENHSMCVLKKVEFLSFEENMGILLTAFSLTGVSLTIAVALMFYHFIDTPLVKASNTELSFLLLFSLSLCFLCSLTFIGQPTEWSCMLRHTAFGITFALCMSCVLARTIAVVMAFKTTVPGTSVPQCTLPLQRISVFFCTFFQVIICTLWLVLAPPIPYKNITHSLDTIILECDLGSAIGFWAVLGYIGLLSVLCFILAFLARKLPDNFNEAKFITFSLLIFCAVWITFIPAYVSSPGKFTVAVEIFAILASSFGLLFCIFTPKCYIILLKPEPKKKF</sequence>
<dbReference type="InterPro" id="IPR038550">
    <property type="entry name" value="GPCR_3_9-Cys_sf"/>
</dbReference>
<dbReference type="GO" id="GO:0004930">
    <property type="term" value="F:G protein-coupled receptor activity"/>
    <property type="evidence" value="ECO:0007669"/>
    <property type="project" value="UniProtKB-KW"/>
</dbReference>
<evidence type="ECO:0000313" key="15">
    <source>
        <dbReference type="Ensembl" id="ENSCCRP00015055306.1"/>
    </source>
</evidence>
<evidence type="ECO:0000256" key="9">
    <source>
        <dbReference type="ARBA" id="ARBA00023170"/>
    </source>
</evidence>
<evidence type="ECO:0000256" key="5">
    <source>
        <dbReference type="ARBA" id="ARBA00022729"/>
    </source>
</evidence>
<keyword evidence="5 13" id="KW-0732">Signal</keyword>
<keyword evidence="10" id="KW-0325">Glycoprotein</keyword>
<dbReference type="Ensembl" id="ENSCCRT00015057130.1">
    <property type="protein sequence ID" value="ENSCCRP00015055306.1"/>
    <property type="gene ID" value="ENSCCRG00015022673.1"/>
</dbReference>
<dbReference type="Proteomes" id="UP000694700">
    <property type="component" value="Unplaced"/>
</dbReference>
<dbReference type="AlphaFoldDB" id="A0A8C1VQ48"/>
<dbReference type="PANTHER" id="PTHR24061">
    <property type="entry name" value="CALCIUM-SENSING RECEPTOR-RELATED"/>
    <property type="match status" value="1"/>
</dbReference>
<feature type="transmembrane region" description="Helical" evidence="12">
    <location>
        <begin position="696"/>
        <end position="716"/>
    </location>
</feature>
<evidence type="ECO:0000256" key="13">
    <source>
        <dbReference type="SAM" id="SignalP"/>
    </source>
</evidence>
<dbReference type="CDD" id="cd15283">
    <property type="entry name" value="7tmC_V2R_pheromone"/>
    <property type="match status" value="1"/>
</dbReference>
<organism evidence="15 16">
    <name type="scientific">Cyprinus carpio</name>
    <name type="common">Common carp</name>
    <dbReference type="NCBI Taxonomy" id="7962"/>
    <lineage>
        <taxon>Eukaryota</taxon>
        <taxon>Metazoa</taxon>
        <taxon>Chordata</taxon>
        <taxon>Craniata</taxon>
        <taxon>Vertebrata</taxon>
        <taxon>Euteleostomi</taxon>
        <taxon>Actinopterygii</taxon>
        <taxon>Neopterygii</taxon>
        <taxon>Teleostei</taxon>
        <taxon>Ostariophysi</taxon>
        <taxon>Cypriniformes</taxon>
        <taxon>Cyprinidae</taxon>
        <taxon>Cyprininae</taxon>
        <taxon>Cyprinus</taxon>
    </lineage>
</organism>
<feature type="chain" id="PRO_5034495967" evidence="13">
    <location>
        <begin position="19"/>
        <end position="760"/>
    </location>
</feature>
<keyword evidence="8 12" id="KW-0472">Membrane</keyword>
<protein>
    <submittedName>
        <fullName evidence="15">Olfactory receptor C family, h1</fullName>
    </submittedName>
</protein>
<evidence type="ECO:0000256" key="8">
    <source>
        <dbReference type="ARBA" id="ARBA00023136"/>
    </source>
</evidence>
<feature type="transmembrane region" description="Helical" evidence="12">
    <location>
        <begin position="573"/>
        <end position="597"/>
    </location>
</feature>
<dbReference type="InterPro" id="IPR028082">
    <property type="entry name" value="Peripla_BP_I"/>
</dbReference>
<keyword evidence="7" id="KW-0297">G-protein coupled receptor</keyword>
<dbReference type="FunFam" id="2.10.50.30:FF:000002">
    <property type="entry name" value="Vomeronasal 2 receptor, h1"/>
    <property type="match status" value="1"/>
</dbReference>
<keyword evidence="4 12" id="KW-0812">Transmembrane</keyword>
<evidence type="ECO:0000256" key="2">
    <source>
        <dbReference type="ARBA" id="ARBA00007242"/>
    </source>
</evidence>
<dbReference type="InterPro" id="IPR017979">
    <property type="entry name" value="GPCR_3_CS"/>
</dbReference>
<evidence type="ECO:0000256" key="10">
    <source>
        <dbReference type="ARBA" id="ARBA00023180"/>
    </source>
</evidence>
<dbReference type="Pfam" id="PF07562">
    <property type="entry name" value="NCD3G"/>
    <property type="match status" value="1"/>
</dbReference>
<evidence type="ECO:0000256" key="12">
    <source>
        <dbReference type="SAM" id="Phobius"/>
    </source>
</evidence>
<evidence type="ECO:0000256" key="6">
    <source>
        <dbReference type="ARBA" id="ARBA00022989"/>
    </source>
</evidence>